<dbReference type="RefSeq" id="WP_078787688.1">
    <property type="nucleotide sequence ID" value="NZ_FMTO01000010.1"/>
</dbReference>
<feature type="transmembrane region" description="Helical" evidence="1">
    <location>
        <begin position="41"/>
        <end position="60"/>
    </location>
</feature>
<proteinExistence type="predicted"/>
<organism evidence="2 3">
    <name type="scientific">Eubacterium ruminantium</name>
    <dbReference type="NCBI Taxonomy" id="42322"/>
    <lineage>
        <taxon>Bacteria</taxon>
        <taxon>Bacillati</taxon>
        <taxon>Bacillota</taxon>
        <taxon>Clostridia</taxon>
        <taxon>Eubacteriales</taxon>
        <taxon>Eubacteriaceae</taxon>
        <taxon>Eubacterium</taxon>
    </lineage>
</organism>
<dbReference type="AlphaFoldDB" id="A0A1T4P9E0"/>
<evidence type="ECO:0000256" key="1">
    <source>
        <dbReference type="SAM" id="Phobius"/>
    </source>
</evidence>
<accession>A0A1T4P9E0</accession>
<reference evidence="2 3" key="1">
    <citation type="submission" date="2017-02" db="EMBL/GenBank/DDBJ databases">
        <authorList>
            <person name="Peterson S.W."/>
        </authorList>
    </citation>
    <scope>NUCLEOTIDE SEQUENCE [LARGE SCALE GENOMIC DNA]</scope>
    <source>
        <strain evidence="2 3">ATCC 17233</strain>
    </source>
</reference>
<evidence type="ECO:0000313" key="2">
    <source>
        <dbReference type="EMBL" id="SJZ87856.1"/>
    </source>
</evidence>
<evidence type="ECO:0000313" key="3">
    <source>
        <dbReference type="Proteomes" id="UP000189857"/>
    </source>
</evidence>
<keyword evidence="1" id="KW-0812">Transmembrane</keyword>
<gene>
    <name evidence="2" type="ORF">SAMN02745110_01865</name>
</gene>
<dbReference type="OrthoDB" id="2085358at2"/>
<protein>
    <submittedName>
        <fullName evidence="2">Uncharacterized protein</fullName>
    </submittedName>
</protein>
<keyword evidence="1" id="KW-1133">Transmembrane helix</keyword>
<sequence>MEIAMIYIFAYALLAVILISVITLIVVMIINIKKKKKVGKIIRNGIIVGIVLAYMITIWISSHKSYPLINDWAFLGKDINVIEHKYKTFKEYFTREDGSGYAVLMTEQITGIKMYDAGDYSCYYMEFDKNGKIIKVYCARPFGG</sequence>
<feature type="transmembrane region" description="Helical" evidence="1">
    <location>
        <begin position="6"/>
        <end position="29"/>
    </location>
</feature>
<name>A0A1T4P9E0_9FIRM</name>
<keyword evidence="3" id="KW-1185">Reference proteome</keyword>
<keyword evidence="1" id="KW-0472">Membrane</keyword>
<dbReference type="EMBL" id="FUXA01000011">
    <property type="protein sequence ID" value="SJZ87856.1"/>
    <property type="molecule type" value="Genomic_DNA"/>
</dbReference>
<dbReference type="Proteomes" id="UP000189857">
    <property type="component" value="Unassembled WGS sequence"/>
</dbReference>